<keyword evidence="1" id="KW-0732">Signal</keyword>
<proteinExistence type="predicted"/>
<dbReference type="EMBL" id="VSIX01000032">
    <property type="protein sequence ID" value="TYB31565.1"/>
    <property type="molecule type" value="Genomic_DNA"/>
</dbReference>
<dbReference type="Proteomes" id="UP000324143">
    <property type="component" value="Unassembled WGS sequence"/>
</dbReference>
<gene>
    <name evidence="2" type="ORF">FXF47_02935</name>
</gene>
<evidence type="ECO:0000313" key="3">
    <source>
        <dbReference type="Proteomes" id="UP000324143"/>
    </source>
</evidence>
<sequence>MKKFVTVFLIVGILFAFGCSDENTTGISDDNSSGDDSDDGTNESDPVVEVLNITELDTEYSPRYVISYENTFSHGEHKIYKVENGIEWYGLWFSNDGTNNLPYEVQEKPLSVFDFINSNGYLIEYPLEIGTSWYESVSLRGINWSGASSIRSLNDTVEFEENQFENCIRIRTEITGEGDDSFGETVTDKMNALGRGTRYTWLKKGVGIVKIEYNHENGNVTVIELDTYSVESSDSYFPMAVGNSWTYNWYYKTN</sequence>
<dbReference type="AlphaFoldDB" id="A0A5D0MI27"/>
<accession>A0A5D0MI27</accession>
<name>A0A5D0MI27_9BACT</name>
<evidence type="ECO:0000313" key="2">
    <source>
        <dbReference type="EMBL" id="TYB31565.1"/>
    </source>
</evidence>
<dbReference type="PROSITE" id="PS51257">
    <property type="entry name" value="PROKAR_LIPOPROTEIN"/>
    <property type="match status" value="1"/>
</dbReference>
<keyword evidence="3" id="KW-1185">Reference proteome</keyword>
<organism evidence="2 3">
    <name type="scientific">Candidatus Mcinerneyibacterium aminivorans</name>
    <dbReference type="NCBI Taxonomy" id="2703815"/>
    <lineage>
        <taxon>Bacteria</taxon>
        <taxon>Candidatus Macinerneyibacteriota</taxon>
        <taxon>Candidatus Mcinerneyibacteria</taxon>
        <taxon>Candidatus Mcinerneyibacteriales</taxon>
        <taxon>Candidatus Mcinerneyibacteriaceae</taxon>
        <taxon>Candidatus Mcinerneyibacterium</taxon>
    </lineage>
</organism>
<reference evidence="2" key="1">
    <citation type="submission" date="2019-08" db="EMBL/GenBank/DDBJ databases">
        <title>Genomic characterization of a novel candidate phylum (ARYD3) from a high temperature, high salinity tertiary oil reservoir in north central Oklahoma, USA.</title>
        <authorList>
            <person name="Youssef N.H."/>
            <person name="Yadav A."/>
            <person name="Elshahed M.S."/>
        </authorList>
    </citation>
    <scope>NUCLEOTIDE SEQUENCE [LARGE SCALE GENOMIC DNA]</scope>
    <source>
        <strain evidence="2">ARYD3</strain>
    </source>
</reference>
<feature type="chain" id="PRO_5023138289" description="Lipoprotein" evidence="1">
    <location>
        <begin position="19"/>
        <end position="254"/>
    </location>
</feature>
<evidence type="ECO:0008006" key="4">
    <source>
        <dbReference type="Google" id="ProtNLM"/>
    </source>
</evidence>
<feature type="signal peptide" evidence="1">
    <location>
        <begin position="1"/>
        <end position="18"/>
    </location>
</feature>
<comment type="caution">
    <text evidence="2">The sequence shown here is derived from an EMBL/GenBank/DDBJ whole genome shotgun (WGS) entry which is preliminary data.</text>
</comment>
<dbReference type="Gene3D" id="2.40.360.20">
    <property type="match status" value="1"/>
</dbReference>
<evidence type="ECO:0000256" key="1">
    <source>
        <dbReference type="SAM" id="SignalP"/>
    </source>
</evidence>
<protein>
    <recommendedName>
        <fullName evidence="4">Lipoprotein</fullName>
    </recommendedName>
</protein>